<sequence length="91" mass="10001">MFINSLTGKNSNIFYTTQWTETPSSTPRTTSTQQPPTSPKPSSERSTNQVPANSSPTLPYLSRNQSEPSSKLRIASVKDGKIQETQASKKI</sequence>
<gene>
    <name evidence="2" type="ORF">NPIL_545621</name>
</gene>
<accession>A0A8X6N2F5</accession>
<name>A0A8X6N2F5_NEPPI</name>
<dbReference type="Proteomes" id="UP000887013">
    <property type="component" value="Unassembled WGS sequence"/>
</dbReference>
<dbReference type="EMBL" id="BMAW01004589">
    <property type="protein sequence ID" value="GFS89823.1"/>
    <property type="molecule type" value="Genomic_DNA"/>
</dbReference>
<comment type="caution">
    <text evidence="2">The sequence shown here is derived from an EMBL/GenBank/DDBJ whole genome shotgun (WGS) entry which is preliminary data.</text>
</comment>
<evidence type="ECO:0000313" key="2">
    <source>
        <dbReference type="EMBL" id="GFS89823.1"/>
    </source>
</evidence>
<protein>
    <submittedName>
        <fullName evidence="2">Uncharacterized protein</fullName>
    </submittedName>
</protein>
<proteinExistence type="predicted"/>
<evidence type="ECO:0000313" key="3">
    <source>
        <dbReference type="Proteomes" id="UP000887013"/>
    </source>
</evidence>
<feature type="compositionally biased region" description="Polar residues" evidence="1">
    <location>
        <begin position="44"/>
        <end position="69"/>
    </location>
</feature>
<feature type="region of interest" description="Disordered" evidence="1">
    <location>
        <begin position="17"/>
        <end position="91"/>
    </location>
</feature>
<organism evidence="2 3">
    <name type="scientific">Nephila pilipes</name>
    <name type="common">Giant wood spider</name>
    <name type="synonym">Nephila maculata</name>
    <dbReference type="NCBI Taxonomy" id="299642"/>
    <lineage>
        <taxon>Eukaryota</taxon>
        <taxon>Metazoa</taxon>
        <taxon>Ecdysozoa</taxon>
        <taxon>Arthropoda</taxon>
        <taxon>Chelicerata</taxon>
        <taxon>Arachnida</taxon>
        <taxon>Araneae</taxon>
        <taxon>Araneomorphae</taxon>
        <taxon>Entelegynae</taxon>
        <taxon>Araneoidea</taxon>
        <taxon>Nephilidae</taxon>
        <taxon>Nephila</taxon>
    </lineage>
</organism>
<feature type="compositionally biased region" description="Low complexity" evidence="1">
    <location>
        <begin position="22"/>
        <end position="35"/>
    </location>
</feature>
<reference evidence="2" key="1">
    <citation type="submission" date="2020-08" db="EMBL/GenBank/DDBJ databases">
        <title>Multicomponent nature underlies the extraordinary mechanical properties of spider dragline silk.</title>
        <authorList>
            <person name="Kono N."/>
            <person name="Nakamura H."/>
            <person name="Mori M."/>
            <person name="Yoshida Y."/>
            <person name="Ohtoshi R."/>
            <person name="Malay A.D."/>
            <person name="Moran D.A.P."/>
            <person name="Tomita M."/>
            <person name="Numata K."/>
            <person name="Arakawa K."/>
        </authorList>
    </citation>
    <scope>NUCLEOTIDE SEQUENCE</scope>
</reference>
<keyword evidence="3" id="KW-1185">Reference proteome</keyword>
<evidence type="ECO:0000256" key="1">
    <source>
        <dbReference type="SAM" id="MobiDB-lite"/>
    </source>
</evidence>
<dbReference type="AlphaFoldDB" id="A0A8X6N2F5"/>